<keyword evidence="4" id="KW-1185">Reference proteome</keyword>
<dbReference type="SUPFAM" id="SSF55961">
    <property type="entry name" value="Bet v1-like"/>
    <property type="match status" value="1"/>
</dbReference>
<organism evidence="3 4">
    <name type="scientific">Taishania pollutisoli</name>
    <dbReference type="NCBI Taxonomy" id="2766479"/>
    <lineage>
        <taxon>Bacteria</taxon>
        <taxon>Pseudomonadati</taxon>
        <taxon>Bacteroidota</taxon>
        <taxon>Flavobacteriia</taxon>
        <taxon>Flavobacteriales</taxon>
        <taxon>Crocinitomicaceae</taxon>
        <taxon>Taishania</taxon>
    </lineage>
</organism>
<dbReference type="Gene3D" id="3.30.530.20">
    <property type="match status" value="1"/>
</dbReference>
<evidence type="ECO:0000313" key="3">
    <source>
        <dbReference type="EMBL" id="MBC9812920.1"/>
    </source>
</evidence>
<evidence type="ECO:0000256" key="1">
    <source>
        <dbReference type="ARBA" id="ARBA00006817"/>
    </source>
</evidence>
<name>A0A8J6PEU8_9FLAO</name>
<dbReference type="AlphaFoldDB" id="A0A8J6PEU8"/>
<gene>
    <name evidence="3" type="ORF">H9Y05_10605</name>
</gene>
<comment type="caution">
    <text evidence="3">The sequence shown here is derived from an EMBL/GenBank/DDBJ whole genome shotgun (WGS) entry which is preliminary data.</text>
</comment>
<reference evidence="3" key="1">
    <citation type="submission" date="2020-09" db="EMBL/GenBank/DDBJ databases">
        <title>Taishania pollutisoli gen. nov., sp. nov., Isolated from Tetrabromobisphenol A-Contaminated Soil.</title>
        <authorList>
            <person name="Chen Q."/>
        </authorList>
    </citation>
    <scope>NUCLEOTIDE SEQUENCE</scope>
    <source>
        <strain evidence="3">CZZ-1</strain>
    </source>
</reference>
<accession>A0A8J6PEU8</accession>
<sequence length="146" mass="16671">MEKLIAQAKIQVQKPIRDVFENIVNPDKMTQYFIGSSTGRMEEKAELTWVFPEFDEQCPVTVTTIIPHQLIEFKWDPETIVRIILTEQADKSTVVKVMEDGKSNSEEGLKWFGGNTEGWANFLACLKAFSEHGINLRKGAFDFLKS</sequence>
<feature type="domain" description="Activator of Hsp90 ATPase homologue 1/2-like C-terminal" evidence="2">
    <location>
        <begin position="15"/>
        <end position="129"/>
    </location>
</feature>
<dbReference type="RefSeq" id="WP_216714266.1">
    <property type="nucleotide sequence ID" value="NZ_JACVEL010000006.1"/>
</dbReference>
<comment type="similarity">
    <text evidence="1">Belongs to the AHA1 family.</text>
</comment>
<proteinExistence type="inferred from homology"/>
<dbReference type="InterPro" id="IPR023393">
    <property type="entry name" value="START-like_dom_sf"/>
</dbReference>
<dbReference type="Pfam" id="PF08327">
    <property type="entry name" value="AHSA1"/>
    <property type="match status" value="1"/>
</dbReference>
<evidence type="ECO:0000259" key="2">
    <source>
        <dbReference type="Pfam" id="PF08327"/>
    </source>
</evidence>
<protein>
    <submittedName>
        <fullName evidence="3">SRPBCC domain-containing protein</fullName>
    </submittedName>
</protein>
<dbReference type="EMBL" id="JACVEL010000006">
    <property type="protein sequence ID" value="MBC9812920.1"/>
    <property type="molecule type" value="Genomic_DNA"/>
</dbReference>
<dbReference type="Proteomes" id="UP000652681">
    <property type="component" value="Unassembled WGS sequence"/>
</dbReference>
<dbReference type="InterPro" id="IPR013538">
    <property type="entry name" value="ASHA1/2-like_C"/>
</dbReference>
<evidence type="ECO:0000313" key="4">
    <source>
        <dbReference type="Proteomes" id="UP000652681"/>
    </source>
</evidence>